<evidence type="ECO:0000313" key="1">
    <source>
        <dbReference type="EMBL" id="MBJ7597035.1"/>
    </source>
</evidence>
<reference evidence="1" key="1">
    <citation type="submission" date="2020-10" db="EMBL/GenBank/DDBJ databases">
        <title>Ca. Dormibacterota MAGs.</title>
        <authorList>
            <person name="Montgomery K."/>
        </authorList>
    </citation>
    <scope>NUCLEOTIDE SEQUENCE [LARGE SCALE GENOMIC DNA]</scope>
    <source>
        <strain evidence="1">SC8812_S17_10</strain>
    </source>
</reference>
<dbReference type="Pfam" id="PF11199">
    <property type="entry name" value="DUF2891"/>
    <property type="match status" value="1"/>
</dbReference>
<dbReference type="RefSeq" id="WP_338198952.1">
    <property type="nucleotide sequence ID" value="NZ_JAEKNR010000032.1"/>
</dbReference>
<gene>
    <name evidence="1" type="ORF">JF922_02975</name>
</gene>
<comment type="caution">
    <text evidence="1">The sequence shown here is derived from an EMBL/GenBank/DDBJ whole genome shotgun (WGS) entry which is preliminary data.</text>
</comment>
<proteinExistence type="predicted"/>
<sequence>MSWQGFLASREELLRSLSLPILSAVVRKDTSSPIFHGCYDWHSAVHGLYSLYAIYQRTGDDLYLEAAQQVALQELVADELRHMASVVGDSENPYGFAWMLALAIRQKQATGECGLCPLAEYAANRIVQLVEELNDETAFTLATVDKHPNLSFGLIHLALWARHMGAPDLHEVAARAVRRWLLDPRLDRALPVAADTTDVSEFMPPRLMRLAAIACVLGSDETSYLQRHMPARFTVAPLTTPTTVHAAGVNFFRAFALLHLYRATGLPRLRENVARLVLYQVKRPDLWRTADYDHRHWIAQIGVRVIDDSYEAE</sequence>
<accession>A0A934N1I0</accession>
<keyword evidence="2" id="KW-1185">Reference proteome</keyword>
<organism evidence="1 2">
    <name type="scientific">Candidatus Nephthysia bennettiae</name>
    <dbReference type="NCBI Taxonomy" id="3127016"/>
    <lineage>
        <taxon>Bacteria</taxon>
        <taxon>Bacillati</taxon>
        <taxon>Candidatus Dormiibacterota</taxon>
        <taxon>Candidatus Dormibacteria</taxon>
        <taxon>Candidatus Dormibacterales</taxon>
        <taxon>Candidatus Dormibacteraceae</taxon>
        <taxon>Candidatus Nephthysia</taxon>
    </lineage>
</organism>
<name>A0A934N1I0_9BACT</name>
<dbReference type="SUPFAM" id="SSF48208">
    <property type="entry name" value="Six-hairpin glycosidases"/>
    <property type="match status" value="1"/>
</dbReference>
<evidence type="ECO:0000313" key="2">
    <source>
        <dbReference type="Proteomes" id="UP000612893"/>
    </source>
</evidence>
<protein>
    <submittedName>
        <fullName evidence="1">DUF2891 family protein</fullName>
    </submittedName>
</protein>
<dbReference type="GO" id="GO:0005975">
    <property type="term" value="P:carbohydrate metabolic process"/>
    <property type="evidence" value="ECO:0007669"/>
    <property type="project" value="InterPro"/>
</dbReference>
<dbReference type="AlphaFoldDB" id="A0A934N1I0"/>
<dbReference type="EMBL" id="JAEKNR010000032">
    <property type="protein sequence ID" value="MBJ7597035.1"/>
    <property type="molecule type" value="Genomic_DNA"/>
</dbReference>
<dbReference type="InterPro" id="IPR008928">
    <property type="entry name" value="6-hairpin_glycosidase_sf"/>
</dbReference>
<dbReference type="InterPro" id="IPR021365">
    <property type="entry name" value="DUF2891"/>
</dbReference>
<dbReference type="Proteomes" id="UP000612893">
    <property type="component" value="Unassembled WGS sequence"/>
</dbReference>